<dbReference type="VEuPathDB" id="PlasmoDB:PmUG01_14014600"/>
<sequence>MNIGVELYNALNNYNEPKYKYVGKNIQNKTCFLNHKTNKETFKNLYRTLMNYLISNNNASSYKNKIS</sequence>
<name>A0A1D3TDR2_PLAMA</name>
<dbReference type="RefSeq" id="XP_028864057.1">
    <property type="nucleotide sequence ID" value="XM_029007694.1"/>
</dbReference>
<reference evidence="1 2" key="1">
    <citation type="submission" date="2016-06" db="EMBL/GenBank/DDBJ databases">
        <authorList>
            <consortium name="Pathogen Informatics"/>
        </authorList>
    </citation>
    <scope>NUCLEOTIDE SEQUENCE [LARGE SCALE GENOMIC DNA]</scope>
</reference>
<dbReference type="GeneID" id="39871457"/>
<proteinExistence type="predicted"/>
<gene>
    <name evidence="1" type="primary">PmUG01_14014600</name>
    <name evidence="1" type="ORF">PMUG01_14014600</name>
</gene>
<dbReference type="KEGG" id="pmal:PMUG01_14014600"/>
<accession>A0A1D3TDR2</accession>
<dbReference type="EMBL" id="LT594635">
    <property type="protein sequence ID" value="SCP03092.1"/>
    <property type="molecule type" value="Genomic_DNA"/>
</dbReference>
<dbReference type="Proteomes" id="UP000219813">
    <property type="component" value="Chromosome 14"/>
</dbReference>
<protein>
    <submittedName>
        <fullName evidence="1">Uncharacterized protein</fullName>
    </submittedName>
</protein>
<organism evidence="1 2">
    <name type="scientific">Plasmodium malariae</name>
    <dbReference type="NCBI Taxonomy" id="5858"/>
    <lineage>
        <taxon>Eukaryota</taxon>
        <taxon>Sar</taxon>
        <taxon>Alveolata</taxon>
        <taxon>Apicomplexa</taxon>
        <taxon>Aconoidasida</taxon>
        <taxon>Haemosporida</taxon>
        <taxon>Plasmodiidae</taxon>
        <taxon>Plasmodium</taxon>
        <taxon>Plasmodium (Plasmodium)</taxon>
    </lineage>
</organism>
<keyword evidence="2" id="KW-1185">Reference proteome</keyword>
<dbReference type="AlphaFoldDB" id="A0A1D3TDR2"/>
<evidence type="ECO:0000313" key="1">
    <source>
        <dbReference type="EMBL" id="SCP03092.1"/>
    </source>
</evidence>
<evidence type="ECO:0000313" key="2">
    <source>
        <dbReference type="Proteomes" id="UP000219813"/>
    </source>
</evidence>